<reference evidence="5 6" key="1">
    <citation type="submission" date="2020-08" db="EMBL/GenBank/DDBJ databases">
        <title>Above-ground endophytic microbial communities from plants in different locations in the United States.</title>
        <authorList>
            <person name="Frank C."/>
        </authorList>
    </citation>
    <scope>NUCLEOTIDE SEQUENCE [LARGE SCALE GENOMIC DNA]</scope>
    <source>
        <strain evidence="5 6">WP4_2_2</strain>
    </source>
</reference>
<dbReference type="AlphaFoldDB" id="A0A7W9U4C5"/>
<dbReference type="InterPro" id="IPR010016">
    <property type="entry name" value="PxpB"/>
</dbReference>
<keyword evidence="3" id="KW-0067">ATP-binding</keyword>
<dbReference type="NCBIfam" id="TIGR00370">
    <property type="entry name" value="5-oxoprolinase subunit PxpB"/>
    <property type="match status" value="1"/>
</dbReference>
<dbReference type="GO" id="GO:0016787">
    <property type="term" value="F:hydrolase activity"/>
    <property type="evidence" value="ECO:0007669"/>
    <property type="project" value="UniProtKB-KW"/>
</dbReference>
<evidence type="ECO:0000256" key="3">
    <source>
        <dbReference type="ARBA" id="ARBA00022840"/>
    </source>
</evidence>
<dbReference type="PANTHER" id="PTHR34698:SF2">
    <property type="entry name" value="5-OXOPROLINASE SUBUNIT B"/>
    <property type="match status" value="1"/>
</dbReference>
<dbReference type="PANTHER" id="PTHR34698">
    <property type="entry name" value="5-OXOPROLINASE SUBUNIT B"/>
    <property type="match status" value="1"/>
</dbReference>
<organism evidence="5 6">
    <name type="scientific">Paraburkholderia bannensis</name>
    <dbReference type="NCBI Taxonomy" id="765414"/>
    <lineage>
        <taxon>Bacteria</taxon>
        <taxon>Pseudomonadati</taxon>
        <taxon>Pseudomonadota</taxon>
        <taxon>Betaproteobacteria</taxon>
        <taxon>Burkholderiales</taxon>
        <taxon>Burkholderiaceae</taxon>
        <taxon>Paraburkholderia</taxon>
    </lineage>
</organism>
<dbReference type="SMART" id="SM00796">
    <property type="entry name" value="AHS1"/>
    <property type="match status" value="1"/>
</dbReference>
<dbReference type="Pfam" id="PF02682">
    <property type="entry name" value="CT_C_D"/>
    <property type="match status" value="1"/>
</dbReference>
<dbReference type="Gene3D" id="3.30.1360.40">
    <property type="match status" value="1"/>
</dbReference>
<proteinExistence type="predicted"/>
<evidence type="ECO:0000256" key="2">
    <source>
        <dbReference type="ARBA" id="ARBA00022801"/>
    </source>
</evidence>
<comment type="caution">
    <text evidence="5">The sequence shown here is derived from an EMBL/GenBank/DDBJ whole genome shotgun (WGS) entry which is preliminary data.</text>
</comment>
<protein>
    <submittedName>
        <fullName evidence="5">KipI family sensor histidine kinase inhibitor</fullName>
    </submittedName>
</protein>
<evidence type="ECO:0000313" key="6">
    <source>
        <dbReference type="Proteomes" id="UP000571554"/>
    </source>
</evidence>
<dbReference type="SUPFAM" id="SSF50891">
    <property type="entry name" value="Cyclophilin-like"/>
    <property type="match status" value="1"/>
</dbReference>
<dbReference type="RefSeq" id="WP_183732624.1">
    <property type="nucleotide sequence ID" value="NZ_JACHBW010000032.1"/>
</dbReference>
<sequence length="232" mass="24410">MRNPVPRIYPLGDEALVCEAPPPATLDVQRRIWTVAALARGWDAVREVVPGMNNLTITFDALTADAVALTRALEAAWHDAEGSDALKADAAEGREVEIPVRYGGEAGPDLAAVARHTGLAPADVAARHAAGVYTVFFLGFQPGFAYLGGLDAALHAPRRGAPRVAVPAGSVGIGGAQTGIYPAQSPGGWQLIGRTALKLFDPTRNPPTLLMPGDRVRFVIEHIGESIEEARA</sequence>
<evidence type="ECO:0000256" key="1">
    <source>
        <dbReference type="ARBA" id="ARBA00022741"/>
    </source>
</evidence>
<keyword evidence="2" id="KW-0378">Hydrolase</keyword>
<dbReference type="Gene3D" id="2.40.100.10">
    <property type="entry name" value="Cyclophilin-like"/>
    <property type="match status" value="1"/>
</dbReference>
<keyword evidence="6" id="KW-1185">Reference proteome</keyword>
<name>A0A7W9U4C5_9BURK</name>
<dbReference type="Proteomes" id="UP000571554">
    <property type="component" value="Unassembled WGS sequence"/>
</dbReference>
<evidence type="ECO:0000259" key="4">
    <source>
        <dbReference type="SMART" id="SM00796"/>
    </source>
</evidence>
<gene>
    <name evidence="5" type="ORF">F4827_006663</name>
</gene>
<feature type="domain" description="Carboxyltransferase" evidence="4">
    <location>
        <begin position="6"/>
        <end position="210"/>
    </location>
</feature>
<dbReference type="SUPFAM" id="SSF160467">
    <property type="entry name" value="PH0987 N-terminal domain-like"/>
    <property type="match status" value="1"/>
</dbReference>
<dbReference type="InterPro" id="IPR003833">
    <property type="entry name" value="CT_C_D"/>
</dbReference>
<dbReference type="EMBL" id="JACHBW010000032">
    <property type="protein sequence ID" value="MBB6106786.1"/>
    <property type="molecule type" value="Genomic_DNA"/>
</dbReference>
<dbReference type="InterPro" id="IPR029000">
    <property type="entry name" value="Cyclophilin-like_dom_sf"/>
</dbReference>
<dbReference type="GO" id="GO:0005524">
    <property type="term" value="F:ATP binding"/>
    <property type="evidence" value="ECO:0007669"/>
    <property type="project" value="UniProtKB-KW"/>
</dbReference>
<evidence type="ECO:0000313" key="5">
    <source>
        <dbReference type="EMBL" id="MBB6106786.1"/>
    </source>
</evidence>
<keyword evidence="1" id="KW-0547">Nucleotide-binding</keyword>
<accession>A0A7W9U4C5</accession>